<dbReference type="GO" id="GO:0020037">
    <property type="term" value="F:heme binding"/>
    <property type="evidence" value="ECO:0007669"/>
    <property type="project" value="InterPro"/>
</dbReference>
<dbReference type="GO" id="GO:0005789">
    <property type="term" value="C:endoplasmic reticulum membrane"/>
    <property type="evidence" value="ECO:0007669"/>
    <property type="project" value="UniProtKB-SubCell"/>
</dbReference>
<dbReference type="PROSITE" id="PS00086">
    <property type="entry name" value="CYTOCHROME_P450"/>
    <property type="match status" value="1"/>
</dbReference>
<dbReference type="SMR" id="A0A8B8FHZ9"/>
<dbReference type="GO" id="GO:0004497">
    <property type="term" value="F:monooxygenase activity"/>
    <property type="evidence" value="ECO:0007669"/>
    <property type="project" value="UniProtKB-KW"/>
</dbReference>
<protein>
    <submittedName>
        <fullName evidence="18">Cytochrome P450 4C1-like</fullName>
    </submittedName>
</protein>
<dbReference type="PRINTS" id="PR00465">
    <property type="entry name" value="EP450IV"/>
</dbReference>
<organism evidence="17 18">
    <name type="scientific">Sipha flava</name>
    <name type="common">yellow sugarcane aphid</name>
    <dbReference type="NCBI Taxonomy" id="143950"/>
    <lineage>
        <taxon>Eukaryota</taxon>
        <taxon>Metazoa</taxon>
        <taxon>Ecdysozoa</taxon>
        <taxon>Arthropoda</taxon>
        <taxon>Hexapoda</taxon>
        <taxon>Insecta</taxon>
        <taxon>Pterygota</taxon>
        <taxon>Neoptera</taxon>
        <taxon>Paraneoptera</taxon>
        <taxon>Hemiptera</taxon>
        <taxon>Sternorrhyncha</taxon>
        <taxon>Aphidomorpha</taxon>
        <taxon>Aphidoidea</taxon>
        <taxon>Aphididae</taxon>
        <taxon>Sipha</taxon>
    </lineage>
</organism>
<keyword evidence="11 14" id="KW-0408">Iron</keyword>
<comment type="subcellular location">
    <subcellularLocation>
        <location evidence="4">Endoplasmic reticulum membrane</location>
        <topology evidence="4">Peripheral membrane protein</topology>
    </subcellularLocation>
    <subcellularLocation>
        <location evidence="3">Microsome membrane</location>
        <topology evidence="3">Peripheral membrane protein</topology>
    </subcellularLocation>
</comment>
<comment type="cofactor">
    <cofactor evidence="1 14">
        <name>heme</name>
        <dbReference type="ChEBI" id="CHEBI:30413"/>
    </cofactor>
</comment>
<evidence type="ECO:0000256" key="12">
    <source>
        <dbReference type="ARBA" id="ARBA00023033"/>
    </source>
</evidence>
<dbReference type="PANTHER" id="PTHR24291:SF189">
    <property type="entry name" value="CYTOCHROME P450 4C3-RELATED"/>
    <property type="match status" value="1"/>
</dbReference>
<keyword evidence="9" id="KW-0492">Microsome</keyword>
<sequence>MIIFIIMQALTWVSNNFWLLVLTWLSIFGVLILFFVFNSSGRKTKSTSQLPSLTNSYWTLLSVPLKVACLKPNEILPYFWQVVNTIGPLVHAQILTRHYFLINDPEDVKAVLSSAQHITKGPEYHNLEPWLNKGLLTSTGQKWQSRRKLLTNTFHFKVLENYMPSLNDHSRSLVKNLIRASENGEPLAEIDEHVTLCALDIVCETIMGVHLRSQEGKSIDYVNAIKTVTNILIKRMFTFYYWIDFVFYNSTPGKKFRKELKLLHDFTDKIIKERRAVLENSEQKIVDENGKKRVYSFLDLLIGISKENPDTMTDRDIREEVDTFLFEGHDTSSIAITMAIIHLGLDQRMQTLARDELYTIFGDSTRDATMEDLKAMSYLERVIKETMRLYPSVPGITRTLNDPLHLKKYTIPSKSNVVVVPHFLHHEESLYPNAEEFDPDRFLPERCAERHPYAYIPFSAGPRNCIGQKFAMYQMKTVLSTILRYTRLETLGTREDIVISAQLILRADHLPSVRVTPIYNNSSIQF</sequence>
<evidence type="ECO:0000256" key="5">
    <source>
        <dbReference type="ARBA" id="ARBA00010617"/>
    </source>
</evidence>
<dbReference type="InterPro" id="IPR002403">
    <property type="entry name" value="Cyt_P450_E_grp-IV"/>
</dbReference>
<dbReference type="GO" id="GO:0016705">
    <property type="term" value="F:oxidoreductase activity, acting on paired donors, with incorporation or reduction of molecular oxygen"/>
    <property type="evidence" value="ECO:0007669"/>
    <property type="project" value="InterPro"/>
</dbReference>
<evidence type="ECO:0000256" key="11">
    <source>
        <dbReference type="ARBA" id="ARBA00023004"/>
    </source>
</evidence>
<keyword evidence="16" id="KW-1133">Transmembrane helix</keyword>
<evidence type="ECO:0000256" key="2">
    <source>
        <dbReference type="ARBA" id="ARBA00003690"/>
    </source>
</evidence>
<dbReference type="AlphaFoldDB" id="A0A8B8FHZ9"/>
<dbReference type="InterPro" id="IPR017972">
    <property type="entry name" value="Cyt_P450_CS"/>
</dbReference>
<dbReference type="OrthoDB" id="1470350at2759"/>
<evidence type="ECO:0000313" key="18">
    <source>
        <dbReference type="RefSeq" id="XP_025410328.1"/>
    </source>
</evidence>
<feature type="binding site" description="axial binding residue" evidence="14">
    <location>
        <position position="465"/>
    </location>
    <ligand>
        <name>heme</name>
        <dbReference type="ChEBI" id="CHEBI:30413"/>
    </ligand>
    <ligandPart>
        <name>Fe</name>
        <dbReference type="ChEBI" id="CHEBI:18248"/>
    </ligandPart>
</feature>
<evidence type="ECO:0000256" key="15">
    <source>
        <dbReference type="RuleBase" id="RU000461"/>
    </source>
</evidence>
<comment type="function">
    <text evidence="2">May be involved in the metabolism of insect hormones and in the breakdown of synthetic insecticides.</text>
</comment>
<evidence type="ECO:0000256" key="16">
    <source>
        <dbReference type="SAM" id="Phobius"/>
    </source>
</evidence>
<dbReference type="InterPro" id="IPR050196">
    <property type="entry name" value="Cytochrome_P450_Monoox"/>
</dbReference>
<dbReference type="Gene3D" id="1.10.630.10">
    <property type="entry name" value="Cytochrome P450"/>
    <property type="match status" value="1"/>
</dbReference>
<dbReference type="CDD" id="cd20628">
    <property type="entry name" value="CYP4"/>
    <property type="match status" value="1"/>
</dbReference>
<dbReference type="InterPro" id="IPR001128">
    <property type="entry name" value="Cyt_P450"/>
</dbReference>
<dbReference type="GO" id="GO:0005506">
    <property type="term" value="F:iron ion binding"/>
    <property type="evidence" value="ECO:0007669"/>
    <property type="project" value="InterPro"/>
</dbReference>
<keyword evidence="13 16" id="KW-0472">Membrane</keyword>
<proteinExistence type="inferred from homology"/>
<keyword evidence="7 14" id="KW-0479">Metal-binding</keyword>
<reference evidence="18" key="1">
    <citation type="submission" date="2025-08" db="UniProtKB">
        <authorList>
            <consortium name="RefSeq"/>
        </authorList>
    </citation>
    <scope>IDENTIFICATION</scope>
    <source>
        <tissue evidence="18">Whole body</tissue>
    </source>
</reference>
<dbReference type="Pfam" id="PF00067">
    <property type="entry name" value="p450"/>
    <property type="match status" value="1"/>
</dbReference>
<comment type="similarity">
    <text evidence="5 15">Belongs to the cytochrome P450 family.</text>
</comment>
<keyword evidence="6 14" id="KW-0349">Heme</keyword>
<dbReference type="RefSeq" id="XP_025410328.1">
    <property type="nucleotide sequence ID" value="XM_025554543.1"/>
</dbReference>
<feature type="transmembrane region" description="Helical" evidence="16">
    <location>
        <begin position="17"/>
        <end position="37"/>
    </location>
</feature>
<evidence type="ECO:0000256" key="7">
    <source>
        <dbReference type="ARBA" id="ARBA00022723"/>
    </source>
</evidence>
<keyword evidence="12 15" id="KW-0503">Monooxygenase</keyword>
<evidence type="ECO:0000256" key="13">
    <source>
        <dbReference type="ARBA" id="ARBA00023136"/>
    </source>
</evidence>
<evidence type="ECO:0000256" key="3">
    <source>
        <dbReference type="ARBA" id="ARBA00004174"/>
    </source>
</evidence>
<name>A0A8B8FHZ9_9HEMI</name>
<evidence type="ECO:0000256" key="14">
    <source>
        <dbReference type="PIRSR" id="PIRSR602403-1"/>
    </source>
</evidence>
<evidence type="ECO:0000256" key="9">
    <source>
        <dbReference type="ARBA" id="ARBA00022848"/>
    </source>
</evidence>
<keyword evidence="8" id="KW-0256">Endoplasmic reticulum</keyword>
<evidence type="ECO:0000313" key="17">
    <source>
        <dbReference type="Proteomes" id="UP000694846"/>
    </source>
</evidence>
<dbReference type="Proteomes" id="UP000694846">
    <property type="component" value="Unplaced"/>
</dbReference>
<dbReference type="SUPFAM" id="SSF48264">
    <property type="entry name" value="Cytochrome P450"/>
    <property type="match status" value="1"/>
</dbReference>
<keyword evidence="10 15" id="KW-0560">Oxidoreductase</keyword>
<dbReference type="PANTHER" id="PTHR24291">
    <property type="entry name" value="CYTOCHROME P450 FAMILY 4"/>
    <property type="match status" value="1"/>
</dbReference>
<accession>A0A8B8FHZ9</accession>
<evidence type="ECO:0000256" key="6">
    <source>
        <dbReference type="ARBA" id="ARBA00022617"/>
    </source>
</evidence>
<keyword evidence="17" id="KW-1185">Reference proteome</keyword>
<dbReference type="PRINTS" id="PR00385">
    <property type="entry name" value="P450"/>
</dbReference>
<gene>
    <name evidence="18" type="primary">LOC112683494</name>
</gene>
<evidence type="ECO:0000256" key="10">
    <source>
        <dbReference type="ARBA" id="ARBA00023002"/>
    </source>
</evidence>
<evidence type="ECO:0000256" key="8">
    <source>
        <dbReference type="ARBA" id="ARBA00022824"/>
    </source>
</evidence>
<evidence type="ECO:0000256" key="4">
    <source>
        <dbReference type="ARBA" id="ARBA00004406"/>
    </source>
</evidence>
<dbReference type="GeneID" id="112683494"/>
<keyword evidence="16" id="KW-0812">Transmembrane</keyword>
<dbReference type="InterPro" id="IPR036396">
    <property type="entry name" value="Cyt_P450_sf"/>
</dbReference>
<evidence type="ECO:0000256" key="1">
    <source>
        <dbReference type="ARBA" id="ARBA00001971"/>
    </source>
</evidence>